<evidence type="ECO:0000259" key="5">
    <source>
        <dbReference type="PROSITE" id="PS50850"/>
    </source>
</evidence>
<organism evidence="6 7">
    <name type="scientific">Candidatus Kerfeldbacteria bacterium CG08_land_8_20_14_0_20_40_16</name>
    <dbReference type="NCBI Taxonomy" id="2014244"/>
    <lineage>
        <taxon>Bacteria</taxon>
        <taxon>Candidatus Kerfeldiibacteriota</taxon>
    </lineage>
</organism>
<feature type="transmembrane region" description="Helical" evidence="4">
    <location>
        <begin position="254"/>
        <end position="275"/>
    </location>
</feature>
<dbReference type="PROSITE" id="PS50850">
    <property type="entry name" value="MFS"/>
    <property type="match status" value="1"/>
</dbReference>
<dbReference type="Pfam" id="PF07690">
    <property type="entry name" value="MFS_1"/>
    <property type="match status" value="1"/>
</dbReference>
<feature type="transmembrane region" description="Helical" evidence="4">
    <location>
        <begin position="372"/>
        <end position="389"/>
    </location>
</feature>
<dbReference type="InterPro" id="IPR036259">
    <property type="entry name" value="MFS_trans_sf"/>
</dbReference>
<dbReference type="AlphaFoldDB" id="A0A2H0YX91"/>
<feature type="transmembrane region" description="Helical" evidence="4">
    <location>
        <begin position="36"/>
        <end position="58"/>
    </location>
</feature>
<gene>
    <name evidence="6" type="ORF">COT24_03975</name>
</gene>
<dbReference type="SUPFAM" id="SSF103473">
    <property type="entry name" value="MFS general substrate transporter"/>
    <property type="match status" value="1"/>
</dbReference>
<accession>A0A2H0YX91</accession>
<dbReference type="InterPro" id="IPR020846">
    <property type="entry name" value="MFS_dom"/>
</dbReference>
<feature type="transmembrane region" description="Helical" evidence="4">
    <location>
        <begin position="217"/>
        <end position="234"/>
    </location>
</feature>
<feature type="transmembrane region" description="Helical" evidence="4">
    <location>
        <begin position="345"/>
        <end position="365"/>
    </location>
</feature>
<feature type="transmembrane region" description="Helical" evidence="4">
    <location>
        <begin position="70"/>
        <end position="89"/>
    </location>
</feature>
<dbReference type="InterPro" id="IPR053160">
    <property type="entry name" value="MFS_DHA3_Transporter"/>
</dbReference>
<evidence type="ECO:0000313" key="6">
    <source>
        <dbReference type="EMBL" id="PIS42352.1"/>
    </source>
</evidence>
<feature type="transmembrane region" description="Helical" evidence="4">
    <location>
        <begin position="287"/>
        <end position="314"/>
    </location>
</feature>
<keyword evidence="2 4" id="KW-1133">Transmembrane helix</keyword>
<evidence type="ECO:0000256" key="3">
    <source>
        <dbReference type="ARBA" id="ARBA00023136"/>
    </source>
</evidence>
<dbReference type="InterPro" id="IPR011701">
    <property type="entry name" value="MFS"/>
</dbReference>
<feature type="transmembrane region" description="Helical" evidence="4">
    <location>
        <begin position="161"/>
        <end position="178"/>
    </location>
</feature>
<evidence type="ECO:0000256" key="1">
    <source>
        <dbReference type="ARBA" id="ARBA00022692"/>
    </source>
</evidence>
<comment type="caution">
    <text evidence="6">The sequence shown here is derived from an EMBL/GenBank/DDBJ whole genome shotgun (WGS) entry which is preliminary data.</text>
</comment>
<dbReference type="EMBL" id="PEXU01000047">
    <property type="protein sequence ID" value="PIS42352.1"/>
    <property type="molecule type" value="Genomic_DNA"/>
</dbReference>
<feature type="transmembrane region" description="Helical" evidence="4">
    <location>
        <begin position="138"/>
        <end position="155"/>
    </location>
</feature>
<dbReference type="Gene3D" id="1.20.1250.20">
    <property type="entry name" value="MFS general substrate transporter like domains"/>
    <property type="match status" value="1"/>
</dbReference>
<evidence type="ECO:0000256" key="2">
    <source>
        <dbReference type="ARBA" id="ARBA00022989"/>
    </source>
</evidence>
<evidence type="ECO:0000256" key="4">
    <source>
        <dbReference type="SAM" id="Phobius"/>
    </source>
</evidence>
<dbReference type="PANTHER" id="PTHR23530">
    <property type="entry name" value="TRANSPORT PROTEIN-RELATED"/>
    <property type="match status" value="1"/>
</dbReference>
<feature type="transmembrane region" description="Helical" evidence="4">
    <location>
        <begin position="9"/>
        <end position="30"/>
    </location>
</feature>
<dbReference type="PANTHER" id="PTHR23530:SF1">
    <property type="entry name" value="PERMEASE, MAJOR FACILITATOR SUPERFAMILY-RELATED"/>
    <property type="match status" value="1"/>
</dbReference>
<dbReference type="Proteomes" id="UP000231542">
    <property type="component" value="Unassembled WGS sequence"/>
</dbReference>
<dbReference type="GO" id="GO:0022857">
    <property type="term" value="F:transmembrane transporter activity"/>
    <property type="evidence" value="ECO:0007669"/>
    <property type="project" value="InterPro"/>
</dbReference>
<sequence length="397" mass="43776">MIKRTTKIFYLVTGISEFFVAFHFGTYVLFLLSHQLTLFEVSLVNMVFMTTMFLFEVPTGAIADIFGRRFSYLLSCLVTAAGFLFYGFSSTLAGFMLAEAILALGATLTSGALDAWFVDSLKFYGYQGSFHNFFARQARILNGATIFGALAGGYLGRLNLAYNWFVAGFGFLLVAWLASRLMKEEYFQPNGNGIKGILSDFREVAGSSFHYGKSSKAFVLLVLIGVGVSIATMAPNMQWQPVFRRYFNDPALFGWLWAAMSVAVIIGNTLVPWLAKKLPGQKWVFALALLVIGVGVIITPWASGLLITLLFFLFHEMGRGVLRPSLDAYLNRIIPSNWRATLLSIYSMTTTGGAALGLLISGYLAERYSIPLTWSLAGGLLLLLIPISLKLKEEGKN</sequence>
<evidence type="ECO:0000313" key="7">
    <source>
        <dbReference type="Proteomes" id="UP000231542"/>
    </source>
</evidence>
<protein>
    <recommendedName>
        <fullName evidence="5">Major facilitator superfamily (MFS) profile domain-containing protein</fullName>
    </recommendedName>
</protein>
<reference evidence="6 7" key="1">
    <citation type="submission" date="2017-09" db="EMBL/GenBank/DDBJ databases">
        <title>Depth-based differentiation of microbial function through sediment-hosted aquifers and enrichment of novel symbionts in the deep terrestrial subsurface.</title>
        <authorList>
            <person name="Probst A.J."/>
            <person name="Ladd B."/>
            <person name="Jarett J.K."/>
            <person name="Geller-Mcgrath D.E."/>
            <person name="Sieber C.M."/>
            <person name="Emerson J.B."/>
            <person name="Anantharaman K."/>
            <person name="Thomas B.C."/>
            <person name="Malmstrom R."/>
            <person name="Stieglmeier M."/>
            <person name="Klingl A."/>
            <person name="Woyke T."/>
            <person name="Ryan C.M."/>
            <person name="Banfield J.F."/>
        </authorList>
    </citation>
    <scope>NUCLEOTIDE SEQUENCE [LARGE SCALE GENOMIC DNA]</scope>
    <source>
        <strain evidence="6">CG08_land_8_20_14_0_20_40_16</strain>
    </source>
</reference>
<name>A0A2H0YX91_9BACT</name>
<feature type="domain" description="Major facilitator superfamily (MFS) profile" evidence="5">
    <location>
        <begin position="215"/>
        <end position="397"/>
    </location>
</feature>
<proteinExistence type="predicted"/>
<keyword evidence="1 4" id="KW-0812">Transmembrane</keyword>
<keyword evidence="3 4" id="KW-0472">Membrane</keyword>